<feature type="transmembrane region" description="Helical" evidence="2">
    <location>
        <begin position="78"/>
        <end position="97"/>
    </location>
</feature>
<keyword evidence="2" id="KW-0472">Membrane</keyword>
<evidence type="ECO:0000313" key="4">
    <source>
        <dbReference type="Proteomes" id="UP000520767"/>
    </source>
</evidence>
<keyword evidence="2" id="KW-1133">Transmembrane helix</keyword>
<name>A0A7W7Q9E9_9PSEU</name>
<proteinExistence type="predicted"/>
<dbReference type="RefSeq" id="WP_184813097.1">
    <property type="nucleotide sequence ID" value="NZ_JACHJQ010000005.1"/>
</dbReference>
<feature type="region of interest" description="Disordered" evidence="1">
    <location>
        <begin position="121"/>
        <end position="171"/>
    </location>
</feature>
<dbReference type="AlphaFoldDB" id="A0A7W7Q9E9"/>
<reference evidence="3 4" key="1">
    <citation type="submission" date="2020-08" db="EMBL/GenBank/DDBJ databases">
        <title>Genomic Encyclopedia of Type Strains, Phase III (KMG-III): the genomes of soil and plant-associated and newly described type strains.</title>
        <authorList>
            <person name="Whitman W."/>
        </authorList>
    </citation>
    <scope>NUCLEOTIDE SEQUENCE [LARGE SCALE GENOMIC DNA]</scope>
    <source>
        <strain evidence="3 4">CECT 8960</strain>
    </source>
</reference>
<dbReference type="Proteomes" id="UP000520767">
    <property type="component" value="Unassembled WGS sequence"/>
</dbReference>
<sequence length="171" mass="19036">MKWWIVVLVLGVLLTASGTGIGRSDGSPGEITCGGDVMRPGDVCEETQRGVVTDTYTYGEKVRDEKADAEAFARTGRWVQLGLGAGLVLIAVAGIVLTKRRRARQPPTSADLHLRQQVREQHPWPDAPLPHWPPPPQQQYRPPHPQQYPPHPPQYPPQQQQQQYPDFGPRG</sequence>
<gene>
    <name evidence="3" type="ORF">FHR82_005294</name>
</gene>
<feature type="compositionally biased region" description="Pro residues" evidence="1">
    <location>
        <begin position="125"/>
        <end position="156"/>
    </location>
</feature>
<evidence type="ECO:0000256" key="2">
    <source>
        <dbReference type="SAM" id="Phobius"/>
    </source>
</evidence>
<comment type="caution">
    <text evidence="3">The sequence shown here is derived from an EMBL/GenBank/DDBJ whole genome shotgun (WGS) entry which is preliminary data.</text>
</comment>
<protein>
    <submittedName>
        <fullName evidence="3">Uncharacterized protein</fullName>
    </submittedName>
</protein>
<dbReference type="EMBL" id="JACHJQ010000005">
    <property type="protein sequence ID" value="MBB4909041.1"/>
    <property type="molecule type" value="Genomic_DNA"/>
</dbReference>
<organism evidence="3 4">
    <name type="scientific">Actinophytocola algeriensis</name>
    <dbReference type="NCBI Taxonomy" id="1768010"/>
    <lineage>
        <taxon>Bacteria</taxon>
        <taxon>Bacillati</taxon>
        <taxon>Actinomycetota</taxon>
        <taxon>Actinomycetes</taxon>
        <taxon>Pseudonocardiales</taxon>
        <taxon>Pseudonocardiaceae</taxon>
    </lineage>
</organism>
<accession>A0A7W7Q9E9</accession>
<evidence type="ECO:0000256" key="1">
    <source>
        <dbReference type="SAM" id="MobiDB-lite"/>
    </source>
</evidence>
<evidence type="ECO:0000313" key="3">
    <source>
        <dbReference type="EMBL" id="MBB4909041.1"/>
    </source>
</evidence>
<keyword evidence="4" id="KW-1185">Reference proteome</keyword>
<keyword evidence="2" id="KW-0812">Transmembrane</keyword>